<keyword evidence="10" id="KW-0325">Glycoprotein</keyword>
<dbReference type="FunFam" id="3.90.550.50:FF:000001">
    <property type="entry name" value="Hexosyltransferase"/>
    <property type="match status" value="1"/>
</dbReference>
<evidence type="ECO:0000256" key="6">
    <source>
        <dbReference type="ARBA" id="ARBA00022968"/>
    </source>
</evidence>
<comment type="similarity">
    <text evidence="2 11">Belongs to the glycosyltransferase 31 family.</text>
</comment>
<dbReference type="GO" id="GO:0000139">
    <property type="term" value="C:Golgi membrane"/>
    <property type="evidence" value="ECO:0007669"/>
    <property type="project" value="UniProtKB-SubCell"/>
</dbReference>
<evidence type="ECO:0000256" key="8">
    <source>
        <dbReference type="ARBA" id="ARBA00023034"/>
    </source>
</evidence>
<feature type="compositionally biased region" description="Polar residues" evidence="12">
    <location>
        <begin position="121"/>
        <end position="136"/>
    </location>
</feature>
<comment type="caution">
    <text evidence="13">The sequence shown here is derived from an EMBL/GenBank/DDBJ whole genome shotgun (WGS) entry which is preliminary data.</text>
</comment>
<keyword evidence="3 11" id="KW-0328">Glycosyltransferase</keyword>
<evidence type="ECO:0000256" key="4">
    <source>
        <dbReference type="ARBA" id="ARBA00022679"/>
    </source>
</evidence>
<evidence type="ECO:0000256" key="5">
    <source>
        <dbReference type="ARBA" id="ARBA00022692"/>
    </source>
</evidence>
<evidence type="ECO:0000313" key="13">
    <source>
        <dbReference type="EMBL" id="KAK7092993.1"/>
    </source>
</evidence>
<evidence type="ECO:0000256" key="3">
    <source>
        <dbReference type="ARBA" id="ARBA00022676"/>
    </source>
</evidence>
<sequence>MRKWMQAVLGVILVALSLQCVVYFRGTPLLGAVAVRRPPPVVASAAPLTRAAFPVTRDDSTVTRDHVPVTRFHAAVDIDHEPVNRHLVPKNDDHMPVNRNRVPVNKDNAPENGEHLPGNRNLVSEHSNRSTDTGVTLGTRRPFLRTSNSSSNGTKTVQADPHRHHPFPFTLNQPAACRPDTELVFVVITAVSNFDDRQSVRDTWGSYANDVHHNTSLVFLLGSTHSPLLQARLTNESQVHGDIVQEGFVDSYRNLSLKSVALLKWVSLYCNRSRFVMKADDDMYINVPNLLSALRKEAETRPMFVLGHVFVGAVPQQNRNSKWYTPLEQFNEKVYPRYTSGTAYAMTTAAALKLYRAAAAVPVFWLEDIYVTGLCARQAGVPILHHGGFNYQRQTNICVLRKAITSHKITANEKRTFYKQVHDPQIKCK</sequence>
<keyword evidence="9" id="KW-0472">Membrane</keyword>
<dbReference type="PANTHER" id="PTHR11214">
    <property type="entry name" value="BETA-1,3-N-ACETYLGLUCOSAMINYLTRANSFERASE"/>
    <property type="match status" value="1"/>
</dbReference>
<accession>A0AAN9ATI0</accession>
<dbReference type="GO" id="GO:0006493">
    <property type="term" value="P:protein O-linked glycosylation"/>
    <property type="evidence" value="ECO:0007669"/>
    <property type="project" value="TreeGrafter"/>
</dbReference>
<evidence type="ECO:0000256" key="12">
    <source>
        <dbReference type="SAM" id="MobiDB-lite"/>
    </source>
</evidence>
<evidence type="ECO:0000256" key="11">
    <source>
        <dbReference type="RuleBase" id="RU363063"/>
    </source>
</evidence>
<dbReference type="EC" id="2.4.1.-" evidence="11"/>
<evidence type="ECO:0000256" key="10">
    <source>
        <dbReference type="ARBA" id="ARBA00023180"/>
    </source>
</evidence>
<evidence type="ECO:0000256" key="7">
    <source>
        <dbReference type="ARBA" id="ARBA00022989"/>
    </source>
</evidence>
<dbReference type="AlphaFoldDB" id="A0AAN9ATI0"/>
<gene>
    <name evidence="13" type="ORF">V1264_008658</name>
</gene>
<proteinExistence type="inferred from homology"/>
<protein>
    <recommendedName>
        <fullName evidence="11">Hexosyltransferase</fullName>
        <ecNumber evidence="11">2.4.1.-</ecNumber>
    </recommendedName>
</protein>
<comment type="subcellular location">
    <subcellularLocation>
        <location evidence="1 11">Golgi apparatus membrane</location>
        <topology evidence="1 11">Single-pass type II membrane protein</topology>
    </subcellularLocation>
</comment>
<evidence type="ECO:0000256" key="1">
    <source>
        <dbReference type="ARBA" id="ARBA00004323"/>
    </source>
</evidence>
<feature type="region of interest" description="Disordered" evidence="12">
    <location>
        <begin position="104"/>
        <end position="161"/>
    </location>
</feature>
<name>A0AAN9ATI0_9CAEN</name>
<dbReference type="Gene3D" id="3.90.550.50">
    <property type="match status" value="1"/>
</dbReference>
<dbReference type="Pfam" id="PF01762">
    <property type="entry name" value="Galactosyl_T"/>
    <property type="match status" value="1"/>
</dbReference>
<keyword evidence="8 11" id="KW-0333">Golgi apparatus</keyword>
<evidence type="ECO:0000313" key="14">
    <source>
        <dbReference type="Proteomes" id="UP001374579"/>
    </source>
</evidence>
<dbReference type="Proteomes" id="UP001374579">
    <property type="component" value="Unassembled WGS sequence"/>
</dbReference>
<keyword evidence="14" id="KW-1185">Reference proteome</keyword>
<keyword evidence="4" id="KW-0808">Transferase</keyword>
<feature type="compositionally biased region" description="Polar residues" evidence="12">
    <location>
        <begin position="145"/>
        <end position="157"/>
    </location>
</feature>
<keyword evidence="7" id="KW-1133">Transmembrane helix</keyword>
<evidence type="ECO:0000256" key="9">
    <source>
        <dbReference type="ARBA" id="ARBA00023136"/>
    </source>
</evidence>
<keyword evidence="6" id="KW-0735">Signal-anchor</keyword>
<dbReference type="GO" id="GO:0016758">
    <property type="term" value="F:hexosyltransferase activity"/>
    <property type="evidence" value="ECO:0007669"/>
    <property type="project" value="InterPro"/>
</dbReference>
<dbReference type="EMBL" id="JBAMIC010000021">
    <property type="protein sequence ID" value="KAK7092993.1"/>
    <property type="molecule type" value="Genomic_DNA"/>
</dbReference>
<reference evidence="13 14" key="1">
    <citation type="submission" date="2024-02" db="EMBL/GenBank/DDBJ databases">
        <title>Chromosome-scale genome assembly of the rough periwinkle Littorina saxatilis.</title>
        <authorList>
            <person name="De Jode A."/>
            <person name="Faria R."/>
            <person name="Formenti G."/>
            <person name="Sims Y."/>
            <person name="Smith T.P."/>
            <person name="Tracey A."/>
            <person name="Wood J.M.D."/>
            <person name="Zagrodzka Z.B."/>
            <person name="Johannesson K."/>
            <person name="Butlin R.K."/>
            <person name="Leder E.H."/>
        </authorList>
    </citation>
    <scope>NUCLEOTIDE SEQUENCE [LARGE SCALE GENOMIC DNA]</scope>
    <source>
        <strain evidence="13">Snail1</strain>
        <tissue evidence="13">Muscle</tissue>
    </source>
</reference>
<keyword evidence="5" id="KW-0812">Transmembrane</keyword>
<dbReference type="InterPro" id="IPR002659">
    <property type="entry name" value="Glyco_trans_31"/>
</dbReference>
<evidence type="ECO:0000256" key="2">
    <source>
        <dbReference type="ARBA" id="ARBA00008661"/>
    </source>
</evidence>
<organism evidence="13 14">
    <name type="scientific">Littorina saxatilis</name>
    <dbReference type="NCBI Taxonomy" id="31220"/>
    <lineage>
        <taxon>Eukaryota</taxon>
        <taxon>Metazoa</taxon>
        <taxon>Spiralia</taxon>
        <taxon>Lophotrochozoa</taxon>
        <taxon>Mollusca</taxon>
        <taxon>Gastropoda</taxon>
        <taxon>Caenogastropoda</taxon>
        <taxon>Littorinimorpha</taxon>
        <taxon>Littorinoidea</taxon>
        <taxon>Littorinidae</taxon>
        <taxon>Littorina</taxon>
    </lineage>
</organism>
<dbReference type="PANTHER" id="PTHR11214:SF314">
    <property type="entry name" value="HEXOSYLTRANSFERASE"/>
    <property type="match status" value="1"/>
</dbReference>